<feature type="domain" description="GED" evidence="10">
    <location>
        <begin position="1121"/>
        <end position="1217"/>
    </location>
</feature>
<comment type="subcellular location">
    <subcellularLocation>
        <location evidence="1">Membrane</location>
        <topology evidence="1">Multi-pass membrane protein</topology>
    </subcellularLocation>
</comment>
<dbReference type="Pfam" id="PF01569">
    <property type="entry name" value="PAP2"/>
    <property type="match status" value="1"/>
</dbReference>
<evidence type="ECO:0000256" key="8">
    <source>
        <dbReference type="SAM" id="MobiDB-lite"/>
    </source>
</evidence>
<name>A0ABR2UL54_9PEZI</name>
<dbReference type="SMART" id="SM00014">
    <property type="entry name" value="acidPPc"/>
    <property type="match status" value="1"/>
</dbReference>
<evidence type="ECO:0000313" key="12">
    <source>
        <dbReference type="EMBL" id="KAK9415213.1"/>
    </source>
</evidence>
<comment type="caution">
    <text evidence="12">The sequence shown here is derived from an EMBL/GenBank/DDBJ whole genome shotgun (WGS) entry which is preliminary data.</text>
</comment>
<keyword evidence="4" id="KW-0547">Nucleotide-binding</keyword>
<evidence type="ECO:0000256" key="6">
    <source>
        <dbReference type="ARBA" id="ARBA00023134"/>
    </source>
</evidence>
<feature type="transmembrane region" description="Helical" evidence="9">
    <location>
        <begin position="32"/>
        <end position="52"/>
    </location>
</feature>
<feature type="compositionally biased region" description="Low complexity" evidence="8">
    <location>
        <begin position="300"/>
        <end position="313"/>
    </location>
</feature>
<dbReference type="PROSITE" id="PS51718">
    <property type="entry name" value="G_DYNAMIN_2"/>
    <property type="match status" value="1"/>
</dbReference>
<dbReference type="SUPFAM" id="SSF52540">
    <property type="entry name" value="P-loop containing nucleoside triphosphate hydrolases"/>
    <property type="match status" value="1"/>
</dbReference>
<reference evidence="12 13" key="1">
    <citation type="journal article" date="2024" name="J. Plant Pathol.">
        <title>Sequence and assembly of the genome of Seiridium unicorne, isolate CBS 538.82, causal agent of cypress canker disease.</title>
        <authorList>
            <person name="Scali E."/>
            <person name="Rocca G.D."/>
            <person name="Danti R."/>
            <person name="Garbelotto M."/>
            <person name="Barberini S."/>
            <person name="Baroncelli R."/>
            <person name="Emiliani G."/>
        </authorList>
    </citation>
    <scope>NUCLEOTIDE SEQUENCE [LARGE SCALE GENOMIC DNA]</scope>
    <source>
        <strain evidence="12 13">BM-138-508</strain>
    </source>
</reference>
<dbReference type="PROSITE" id="PS51388">
    <property type="entry name" value="GED"/>
    <property type="match status" value="1"/>
</dbReference>
<comment type="similarity">
    <text evidence="2">Belongs to the PA-phosphatase related phosphoesterase family.</text>
</comment>
<feature type="transmembrane region" description="Helical" evidence="9">
    <location>
        <begin position="73"/>
        <end position="93"/>
    </location>
</feature>
<dbReference type="Pfam" id="PF01031">
    <property type="entry name" value="Dynamin_M"/>
    <property type="match status" value="1"/>
</dbReference>
<evidence type="ECO:0000259" key="10">
    <source>
        <dbReference type="PROSITE" id="PS51388"/>
    </source>
</evidence>
<keyword evidence="5 9" id="KW-1133">Transmembrane helix</keyword>
<dbReference type="PRINTS" id="PR00195">
    <property type="entry name" value="DYNAMIN"/>
</dbReference>
<dbReference type="Proteomes" id="UP001408356">
    <property type="component" value="Unassembled WGS sequence"/>
</dbReference>
<dbReference type="SMART" id="SM00053">
    <property type="entry name" value="DYNc"/>
    <property type="match status" value="1"/>
</dbReference>
<evidence type="ECO:0000256" key="5">
    <source>
        <dbReference type="ARBA" id="ARBA00022989"/>
    </source>
</evidence>
<keyword evidence="13" id="KW-1185">Reference proteome</keyword>
<feature type="transmembrane region" description="Helical" evidence="9">
    <location>
        <begin position="179"/>
        <end position="198"/>
    </location>
</feature>
<dbReference type="InterPro" id="IPR043216">
    <property type="entry name" value="PAP-like"/>
</dbReference>
<dbReference type="InterPro" id="IPR022812">
    <property type="entry name" value="Dynamin"/>
</dbReference>
<dbReference type="PANTHER" id="PTHR10165:SF35">
    <property type="entry name" value="RE23632P"/>
    <property type="match status" value="1"/>
</dbReference>
<dbReference type="InterPro" id="IPR000326">
    <property type="entry name" value="PAP2/HPO"/>
</dbReference>
<dbReference type="Pfam" id="PF02212">
    <property type="entry name" value="GED"/>
    <property type="match status" value="1"/>
</dbReference>
<keyword evidence="6" id="KW-0342">GTP-binding</keyword>
<dbReference type="Gene3D" id="1.20.120.1240">
    <property type="entry name" value="Dynamin, middle domain"/>
    <property type="match status" value="1"/>
</dbReference>
<dbReference type="Gene3D" id="3.40.50.300">
    <property type="entry name" value="P-loop containing nucleotide triphosphate hydrolases"/>
    <property type="match status" value="1"/>
</dbReference>
<dbReference type="SUPFAM" id="SSF48317">
    <property type="entry name" value="Acid phosphatase/Vanadium-dependent haloperoxidase"/>
    <property type="match status" value="1"/>
</dbReference>
<keyword evidence="7 9" id="KW-0472">Membrane</keyword>
<dbReference type="CDD" id="cd08771">
    <property type="entry name" value="DLP_1"/>
    <property type="match status" value="1"/>
</dbReference>
<evidence type="ECO:0000256" key="9">
    <source>
        <dbReference type="SAM" id="Phobius"/>
    </source>
</evidence>
<feature type="transmembrane region" description="Helical" evidence="9">
    <location>
        <begin position="105"/>
        <end position="125"/>
    </location>
</feature>
<dbReference type="Gene3D" id="1.20.144.10">
    <property type="entry name" value="Phosphatidic acid phosphatase type 2/haloperoxidase"/>
    <property type="match status" value="1"/>
</dbReference>
<accession>A0ABR2UL54</accession>
<evidence type="ECO:0000256" key="7">
    <source>
        <dbReference type="ARBA" id="ARBA00023136"/>
    </source>
</evidence>
<feature type="region of interest" description="Disordered" evidence="8">
    <location>
        <begin position="276"/>
        <end position="325"/>
    </location>
</feature>
<dbReference type="CDD" id="cd03390">
    <property type="entry name" value="PAP2_containing_1_like"/>
    <property type="match status" value="1"/>
</dbReference>
<feature type="transmembrane region" description="Helical" evidence="9">
    <location>
        <begin position="204"/>
        <end position="225"/>
    </location>
</feature>
<feature type="compositionally biased region" description="Polar residues" evidence="8">
    <location>
        <begin position="376"/>
        <end position="396"/>
    </location>
</feature>
<evidence type="ECO:0000256" key="4">
    <source>
        <dbReference type="ARBA" id="ARBA00022741"/>
    </source>
</evidence>
<dbReference type="InterPro" id="IPR030381">
    <property type="entry name" value="G_DYNAMIN_dom"/>
</dbReference>
<dbReference type="InterPro" id="IPR036938">
    <property type="entry name" value="PAP2/HPO_sf"/>
</dbReference>
<evidence type="ECO:0000256" key="2">
    <source>
        <dbReference type="ARBA" id="ARBA00008816"/>
    </source>
</evidence>
<protein>
    <submittedName>
        <fullName evidence="12">Dynamin family protein</fullName>
    </submittedName>
</protein>
<dbReference type="PANTHER" id="PTHR10165">
    <property type="entry name" value="LIPID PHOSPHATE PHOSPHATASE"/>
    <property type="match status" value="1"/>
</dbReference>
<keyword evidence="3 9" id="KW-0812">Transmembrane</keyword>
<evidence type="ECO:0000256" key="1">
    <source>
        <dbReference type="ARBA" id="ARBA00004141"/>
    </source>
</evidence>
<dbReference type="InterPro" id="IPR027417">
    <property type="entry name" value="P-loop_NTPase"/>
</dbReference>
<feature type="domain" description="Dynamin-type G" evidence="11">
    <location>
        <begin position="431"/>
        <end position="768"/>
    </location>
</feature>
<evidence type="ECO:0000313" key="13">
    <source>
        <dbReference type="Proteomes" id="UP001408356"/>
    </source>
</evidence>
<sequence>MAPRNGDSSSHDGGGLLGSVARFWTHSYAPDYVGFAGLLTAYILIQFLVEPFHRMFFINDLRIAFPHAEHERVPVSMNFVYALFIPLGLIIFINGVTRASFHKHHSTVLGLAIAVILTSFLTDIVKNTVGRPRPDLISRCKPAEGTPRDVLVTIDVCTETEHHTLHDGWRSFPSGHSSFSFAGLGYTALFLAGQLRIFRDKKDLGRALISLAPLVGAAMIAISRCQDYRHDVYDVCTGSLLGMVVGFWSYRTEMEERDERGWHRVRDEEDGPILGRNEIKSVRMPARTRIKAEPREESEVSSSSHSKSRSPSVGINSRMAPPTIQSVHGNQSFIRSHAPSVDTRAVHPHNQFRGDDIQSETTHDTPQLMELRSRHQAPQSGSRRRSTPSSQTGDNLMQQSFTHQSFTDIASKLKDCNDTLAELQQLGIQHVAQLPELVMVGDQSAGKSSLMSGLAELDLPRSGGVCTRCPIHIRLSRHDRWSCTVSLQQDYDFRPSPSGRINKRDVTRANPFPPWVPQHRVVKNFKSLDFEDRHQIEDVLRWAQIAILNYDSPTQLYVPGEGAYAREHSLQSAAANTRAQFSPNIVSLEMKGPSYPDLSFYDLPGVFSTPAQEEDDYLVDVVKNLARHYIRKDSAIILWALPMNNDPETSISLSLIREARAQHMLMSQTTSGVMTKADMLRMEDTPSWIAILRGEKHRVGHGYFITSRPTLDNNESLERAAQWEESFFTGNDEQWPREFKPFESRCGVEGLKDFLSKRLGEAFSRSLPQIEQKVKEAKRDIEAQLRELPELPRNVEYEVKQSLKQFKEAVKEAIVYTDFQSQWDKLNKQFQACILAIKPTCTVRTQERPTYRVDPSGALEILSDSESVAADTPSRKRPRASDSTIRGTPKRPRPEPSVTTPVTIKHEDMFARPTPNSVRGTPMPDPLSPFQEFHQLGRRGLDIQNIQGVLASRRRAGMPADIVPSDVYDVLINRAINKWEQPLKLYTELTMKLFKSMLNSALNKSMAVLSKRLIFNESRMYLEEYIMRMDGLQTAAIFDLFQAETYEMYTTNEDAFKRYREEELEILRRARAIERLRTIGVFSTEYRTRPTEQMAPEHIVEEREKIVKNLPKLGTDEFANEIGVAAIVRGYYILAAMRLVESVTLSVKSKLFRDVASDNLHTFLEKKLGLDRANDDTFNRLMEEDNETANKREQFKKEKEKLELAIQKISNLELGDGGALDGFVGPTGSVLGFDESMDEV</sequence>
<evidence type="ECO:0000259" key="11">
    <source>
        <dbReference type="PROSITE" id="PS51718"/>
    </source>
</evidence>
<dbReference type="EMBL" id="JARVKF010000418">
    <property type="protein sequence ID" value="KAK9415213.1"/>
    <property type="molecule type" value="Genomic_DNA"/>
</dbReference>
<dbReference type="Pfam" id="PF00350">
    <property type="entry name" value="Dynamin_N"/>
    <property type="match status" value="1"/>
</dbReference>
<dbReference type="InterPro" id="IPR020850">
    <property type="entry name" value="GED_dom"/>
</dbReference>
<evidence type="ECO:0000256" key="3">
    <source>
        <dbReference type="ARBA" id="ARBA00022692"/>
    </source>
</evidence>
<dbReference type="InterPro" id="IPR045063">
    <property type="entry name" value="Dynamin_N"/>
</dbReference>
<gene>
    <name evidence="12" type="ORF">SUNI508_02061</name>
</gene>
<dbReference type="InterPro" id="IPR000375">
    <property type="entry name" value="Dynamin_stalk"/>
</dbReference>
<dbReference type="InterPro" id="IPR003130">
    <property type="entry name" value="GED"/>
</dbReference>
<dbReference type="InterPro" id="IPR001401">
    <property type="entry name" value="Dynamin_GTPase"/>
</dbReference>
<feature type="region of interest" description="Disordered" evidence="8">
    <location>
        <begin position="854"/>
        <end position="900"/>
    </location>
</feature>
<proteinExistence type="inferred from homology"/>
<feature type="region of interest" description="Disordered" evidence="8">
    <location>
        <begin position="372"/>
        <end position="396"/>
    </location>
</feature>
<organism evidence="12 13">
    <name type="scientific">Seiridium unicorne</name>
    <dbReference type="NCBI Taxonomy" id="138068"/>
    <lineage>
        <taxon>Eukaryota</taxon>
        <taxon>Fungi</taxon>
        <taxon>Dikarya</taxon>
        <taxon>Ascomycota</taxon>
        <taxon>Pezizomycotina</taxon>
        <taxon>Sordariomycetes</taxon>
        <taxon>Xylariomycetidae</taxon>
        <taxon>Amphisphaeriales</taxon>
        <taxon>Sporocadaceae</taxon>
        <taxon>Seiridium</taxon>
    </lineage>
</organism>